<dbReference type="PANTHER" id="PTHR33055:SF3">
    <property type="entry name" value="PUTATIVE TRANSPOSASE FOR IS117-RELATED"/>
    <property type="match status" value="1"/>
</dbReference>
<organism evidence="3 4">
    <name type="scientific">Pedobacter cryotolerans</name>
    <dbReference type="NCBI Taxonomy" id="2571270"/>
    <lineage>
        <taxon>Bacteria</taxon>
        <taxon>Pseudomonadati</taxon>
        <taxon>Bacteroidota</taxon>
        <taxon>Sphingobacteriia</taxon>
        <taxon>Sphingobacteriales</taxon>
        <taxon>Sphingobacteriaceae</taxon>
        <taxon>Pedobacter</taxon>
    </lineage>
</organism>
<dbReference type="NCBIfam" id="NF033542">
    <property type="entry name" value="transpos_IS110"/>
    <property type="match status" value="1"/>
</dbReference>
<dbReference type="GO" id="GO:0006313">
    <property type="term" value="P:DNA transposition"/>
    <property type="evidence" value="ECO:0007669"/>
    <property type="project" value="InterPro"/>
</dbReference>
<dbReference type="InterPro" id="IPR002525">
    <property type="entry name" value="Transp_IS110-like_N"/>
</dbReference>
<dbReference type="InterPro" id="IPR003346">
    <property type="entry name" value="Transposase_20"/>
</dbReference>
<accession>A0A4U1BVS5</accession>
<dbReference type="InterPro" id="IPR047650">
    <property type="entry name" value="Transpos_IS110"/>
</dbReference>
<evidence type="ECO:0000259" key="1">
    <source>
        <dbReference type="Pfam" id="PF01548"/>
    </source>
</evidence>
<sequence length="334" mass="38204">MNWKYFIGVDVSKATLDVCVLNGREKNKSFEIENKPTALAAFWKVLAKQIPDLPKENAVFCMEHTGIYNEHILSFLHKKNAAICLEHPAHLKLSVGLTRGKNDKVDAERIAVYAYKERESIRMWEPPRAIIKKLKQLTTLRNRLVRTKKALTVPVKEIKSFDRAGGRAIEEICKGTLRHIAKDLEAVEKLILDTIKSDPNLKRLFQISTSISGIGTVTAIEIIISTNEFKNIRNPKKFACYAGIVPFEHYSGTSLRGRPRVSHKANKRVKALLHMAAMASLISGDMKRYFERKNKEGKNKMSIINAVRNKLIQRLFSCIREDRLYTRTDQRQFA</sequence>
<evidence type="ECO:0000313" key="4">
    <source>
        <dbReference type="Proteomes" id="UP000310477"/>
    </source>
</evidence>
<dbReference type="Pfam" id="PF02371">
    <property type="entry name" value="Transposase_20"/>
    <property type="match status" value="1"/>
</dbReference>
<proteinExistence type="predicted"/>
<dbReference type="EMBL" id="SWBO01000015">
    <property type="protein sequence ID" value="TKB96666.1"/>
    <property type="molecule type" value="Genomic_DNA"/>
</dbReference>
<name>A0A4U1BVS5_9SPHI</name>
<dbReference type="Pfam" id="PF01548">
    <property type="entry name" value="DEDD_Tnp_IS110"/>
    <property type="match status" value="1"/>
</dbReference>
<reference evidence="3 4" key="1">
    <citation type="submission" date="2019-04" db="EMBL/GenBank/DDBJ databases">
        <title>Pedobacter sp. AR-2-6 sp. nov., isolated from Arctic soil.</title>
        <authorList>
            <person name="Dahal R.H."/>
            <person name="Kim D.-U."/>
        </authorList>
    </citation>
    <scope>NUCLEOTIDE SEQUENCE [LARGE SCALE GENOMIC DNA]</scope>
    <source>
        <strain evidence="3 4">AR-2-6</strain>
    </source>
</reference>
<protein>
    <submittedName>
        <fullName evidence="3">IS110 family transposase</fullName>
    </submittedName>
</protein>
<dbReference type="AlphaFoldDB" id="A0A4U1BVS5"/>
<dbReference type="PANTHER" id="PTHR33055">
    <property type="entry name" value="TRANSPOSASE FOR INSERTION SEQUENCE ELEMENT IS1111A"/>
    <property type="match status" value="1"/>
</dbReference>
<gene>
    <name evidence="3" type="ORF">FA045_17615</name>
</gene>
<dbReference type="RefSeq" id="WP_136878404.1">
    <property type="nucleotide sequence ID" value="NZ_SWBO01000015.1"/>
</dbReference>
<evidence type="ECO:0000313" key="3">
    <source>
        <dbReference type="EMBL" id="TKB96666.1"/>
    </source>
</evidence>
<dbReference type="GO" id="GO:0003677">
    <property type="term" value="F:DNA binding"/>
    <property type="evidence" value="ECO:0007669"/>
    <property type="project" value="InterPro"/>
</dbReference>
<dbReference type="GO" id="GO:0004803">
    <property type="term" value="F:transposase activity"/>
    <property type="evidence" value="ECO:0007669"/>
    <property type="project" value="InterPro"/>
</dbReference>
<feature type="domain" description="Transposase IS110-like N-terminal" evidence="1">
    <location>
        <begin position="7"/>
        <end position="151"/>
    </location>
</feature>
<comment type="caution">
    <text evidence="3">The sequence shown here is derived from an EMBL/GenBank/DDBJ whole genome shotgun (WGS) entry which is preliminary data.</text>
</comment>
<dbReference type="OrthoDB" id="964423at2"/>
<keyword evidence="4" id="KW-1185">Reference proteome</keyword>
<evidence type="ECO:0000259" key="2">
    <source>
        <dbReference type="Pfam" id="PF02371"/>
    </source>
</evidence>
<dbReference type="Proteomes" id="UP000310477">
    <property type="component" value="Unassembled WGS sequence"/>
</dbReference>
<feature type="domain" description="Transposase IS116/IS110/IS902 C-terminal" evidence="2">
    <location>
        <begin position="209"/>
        <end position="288"/>
    </location>
</feature>